<dbReference type="RefSeq" id="WP_058266089.1">
    <property type="nucleotide sequence ID" value="NZ_FMYN01000007.1"/>
</dbReference>
<gene>
    <name evidence="1" type="ORF">AS033_15955</name>
</gene>
<organism evidence="1 2">
    <name type="scientific">Exiguobacterium indicum</name>
    <dbReference type="NCBI Taxonomy" id="296995"/>
    <lineage>
        <taxon>Bacteria</taxon>
        <taxon>Bacillati</taxon>
        <taxon>Bacillota</taxon>
        <taxon>Bacilli</taxon>
        <taxon>Bacillales</taxon>
        <taxon>Bacillales Family XII. Incertae Sedis</taxon>
        <taxon>Exiguobacterium</taxon>
    </lineage>
</organism>
<dbReference type="EMBL" id="LNQL01000007">
    <property type="protein sequence ID" value="KSU47742.1"/>
    <property type="molecule type" value="Genomic_DNA"/>
</dbReference>
<proteinExistence type="predicted"/>
<comment type="caution">
    <text evidence="1">The sequence shown here is derived from an EMBL/GenBank/DDBJ whole genome shotgun (WGS) entry which is preliminary data.</text>
</comment>
<dbReference type="Proteomes" id="UP000053797">
    <property type="component" value="Unassembled WGS sequence"/>
</dbReference>
<sequence>MRLFLKKRAISERYWIPQSDWQRTCARRNVKMQTRPYETFVGLAYNKEKQLVQITKNTLASASIFYVTLLEEQSIHPNILNQQSSLSVQQVHPESKHIDSVSEFELLDLYVRKEGIGERGLLLEALIDDLQCQYNKFSVHGSYNHISHSGLISLECFSRYGFKLENGKLIYQKT</sequence>
<reference evidence="1 2" key="1">
    <citation type="journal article" date="2015" name="Int. J. Syst. Evol. Microbiol.">
        <title>Exiguobacterium enclense sp. nov., isolated from sediment.</title>
        <authorList>
            <person name="Dastager S.G."/>
            <person name="Mawlankar R."/>
            <person name="Sonalkar V.V."/>
            <person name="Thorat M.N."/>
            <person name="Mual P."/>
            <person name="Verma A."/>
            <person name="Krishnamurthi S."/>
            <person name="Tang S.K."/>
            <person name="Li W.J."/>
        </authorList>
    </citation>
    <scope>NUCLEOTIDE SEQUENCE [LARGE SCALE GENOMIC DNA]</scope>
    <source>
        <strain evidence="1 2">NIO-1109</strain>
    </source>
</reference>
<dbReference type="AlphaFoldDB" id="A0A0V8GBV1"/>
<accession>A0A0V8GBV1</accession>
<evidence type="ECO:0000313" key="1">
    <source>
        <dbReference type="EMBL" id="KSU47742.1"/>
    </source>
</evidence>
<evidence type="ECO:0000313" key="2">
    <source>
        <dbReference type="Proteomes" id="UP000053797"/>
    </source>
</evidence>
<protein>
    <recommendedName>
        <fullName evidence="3">N-acetyltransferase domain-containing protein</fullName>
    </recommendedName>
</protein>
<name>A0A0V8GBV1_9BACL</name>
<evidence type="ECO:0008006" key="3">
    <source>
        <dbReference type="Google" id="ProtNLM"/>
    </source>
</evidence>
<dbReference type="OrthoDB" id="2356177at2"/>